<dbReference type="Proteomes" id="UP001162480">
    <property type="component" value="Chromosome 19"/>
</dbReference>
<proteinExistence type="predicted"/>
<evidence type="ECO:0000313" key="2">
    <source>
        <dbReference type="Proteomes" id="UP001162480"/>
    </source>
</evidence>
<protein>
    <submittedName>
        <fullName evidence="1">Uncharacterized protein</fullName>
    </submittedName>
</protein>
<keyword evidence="2" id="KW-1185">Reference proteome</keyword>
<name>A0AA36BM46_OCTVU</name>
<dbReference type="AlphaFoldDB" id="A0AA36BM46"/>
<accession>A0AA36BM46</accession>
<reference evidence="1" key="1">
    <citation type="submission" date="2023-08" db="EMBL/GenBank/DDBJ databases">
        <authorList>
            <person name="Alioto T."/>
            <person name="Alioto T."/>
            <person name="Gomez Garrido J."/>
        </authorList>
    </citation>
    <scope>NUCLEOTIDE SEQUENCE</scope>
</reference>
<organism evidence="1 2">
    <name type="scientific">Octopus vulgaris</name>
    <name type="common">Common octopus</name>
    <dbReference type="NCBI Taxonomy" id="6645"/>
    <lineage>
        <taxon>Eukaryota</taxon>
        <taxon>Metazoa</taxon>
        <taxon>Spiralia</taxon>
        <taxon>Lophotrochozoa</taxon>
        <taxon>Mollusca</taxon>
        <taxon>Cephalopoda</taxon>
        <taxon>Coleoidea</taxon>
        <taxon>Octopodiformes</taxon>
        <taxon>Octopoda</taxon>
        <taxon>Incirrata</taxon>
        <taxon>Octopodidae</taxon>
        <taxon>Octopus</taxon>
    </lineage>
</organism>
<evidence type="ECO:0000313" key="1">
    <source>
        <dbReference type="EMBL" id="CAI9736803.1"/>
    </source>
</evidence>
<gene>
    <name evidence="1" type="ORF">OCTVUL_1B015525</name>
</gene>
<dbReference type="EMBL" id="OX597832">
    <property type="protein sequence ID" value="CAI9736803.1"/>
    <property type="molecule type" value="Genomic_DNA"/>
</dbReference>
<sequence length="263" mass="30128">MKDNSVWFYDLLSGMLNSNDFSVICIQCHSVRDCHIERLTFDLSEDIFKLFSDKTFRWETHFNEDSQGRKFNPISRLRNQKLGSKIPQLFEWSTLDLSQMMLFNSTDSGSSSSSSSSTTPEALLNSSSLLQTLQPFVVNTTLNSTSYNGTESCDVWQDVQHILFQLKVTYDSLFLHYISSNQILDSAEYEYCHPHWQNCEKFQASHHCVRTQVIAASVQTPQGSSITKQVSKNFIAMCVCAHTHTHTHTCTIIYIYIFPDILS</sequence>